<dbReference type="Pfam" id="PF22483">
    <property type="entry name" value="Mu-transpos_C_2"/>
    <property type="match status" value="1"/>
</dbReference>
<dbReference type="InterPro" id="IPR012337">
    <property type="entry name" value="RNaseH-like_sf"/>
</dbReference>
<feature type="domain" description="Integrase catalytic" evidence="6">
    <location>
        <begin position="112"/>
        <end position="285"/>
    </location>
</feature>
<dbReference type="GO" id="GO:0032196">
    <property type="term" value="P:transposition"/>
    <property type="evidence" value="ECO:0007669"/>
    <property type="project" value="UniProtKB-KW"/>
</dbReference>
<evidence type="ECO:0000313" key="7">
    <source>
        <dbReference type="EMBL" id="AMM40778.1"/>
    </source>
</evidence>
<dbReference type="OrthoDB" id="9798623at2"/>
<keyword evidence="9" id="KW-1185">Reference proteome</keyword>
<dbReference type="PROSITE" id="PS50994">
    <property type="entry name" value="INTEGRASE"/>
    <property type="match status" value="1"/>
</dbReference>
<comment type="similarity">
    <text evidence="1">Belongs to the transposase IS21/IS408/IS1162 family.</text>
</comment>
<dbReference type="InterPro" id="IPR054353">
    <property type="entry name" value="IstA-like_C"/>
</dbReference>
<dbReference type="SUPFAM" id="SSF53098">
    <property type="entry name" value="Ribonuclease H-like"/>
    <property type="match status" value="1"/>
</dbReference>
<sequence length="484" mass="56863">MISMEAWVTIRYLRAQGRSIKGIARELGISKNTVRRALKANKPPHYQRPPRDNPQLIKLKEQIEEMLFEKEFIGTRILKEIQQIGYTGSKSAFYRFLSKLKAEKGNGKAVERFETPPGHQAQFDWSAYTVMIGGKLKRVIIFSFILSYSRRKHFFASLREDQLSCFEALEDSFHHFGGVPKEILVDNAAQFVISRVGHIIKWNPRFLEFCGHYRIKPVACKVKRPKTKGKVERPFYPLEQHFIKGREFESFEEFIKKLHEYERELDYVTHSTISLRPIDRFLKESSFLIPLPETPFISTKEIFRKVTSDCLISYDGNRYSVPWPYAGKHVWIRVSQGRYLKVFSQKGVLIATHTISENKGMSIINQKHYEGLRKRLPRTKKLLEEAFLEKFSEARSFLEGLVVQQKFNASYHLREILKLAEVYKKEDMHKAFSLAISYNTYSVNFIRGILEKEGELEEQRPTFTLRPLPRLKIKRELGFYNQFL</sequence>
<evidence type="ECO:0000256" key="2">
    <source>
        <dbReference type="ARBA" id="ARBA00022578"/>
    </source>
</evidence>
<evidence type="ECO:0000313" key="9">
    <source>
        <dbReference type="Proteomes" id="UP000070560"/>
    </source>
</evidence>
<dbReference type="Pfam" id="PF00665">
    <property type="entry name" value="rve"/>
    <property type="match status" value="1"/>
</dbReference>
<dbReference type="RefSeq" id="WP_066061750.1">
    <property type="nucleotide sequence ID" value="NZ_CP013015.1"/>
</dbReference>
<feature type="domain" description="HTH IS21-type" evidence="5">
    <location>
        <begin position="5"/>
        <end position="67"/>
    </location>
</feature>
<dbReference type="Gene3D" id="3.30.420.10">
    <property type="entry name" value="Ribonuclease H-like superfamily/Ribonuclease H"/>
    <property type="match status" value="1"/>
</dbReference>
<accession>A0A7U4QK12</accession>
<reference evidence="7 9" key="1">
    <citation type="submission" date="2015-10" db="EMBL/GenBank/DDBJ databases">
        <title>Candidatus Desulfofervidus auxilii, a hydrogenotrophic sulfate-reducing bacterium involved in the thermophilic anaerobic oxidation of methane.</title>
        <authorList>
            <person name="Krukenberg V."/>
            <person name="Richter M."/>
            <person name="Wegener G."/>
        </authorList>
    </citation>
    <scope>NUCLEOTIDE SEQUENCE [LARGE SCALE GENOMIC DNA]</scope>
    <source>
        <strain evidence="7 9">HS1</strain>
    </source>
</reference>
<dbReference type="InterPro" id="IPR017894">
    <property type="entry name" value="HTH_IS21_transposase_type"/>
</dbReference>
<evidence type="ECO:0000259" key="5">
    <source>
        <dbReference type="PROSITE" id="PS50531"/>
    </source>
</evidence>
<dbReference type="NCBIfam" id="NF033546">
    <property type="entry name" value="transpos_IS21"/>
    <property type="match status" value="1"/>
</dbReference>
<dbReference type="Pfam" id="PF13384">
    <property type="entry name" value="HTH_23"/>
    <property type="match status" value="1"/>
</dbReference>
<evidence type="ECO:0000259" key="6">
    <source>
        <dbReference type="PROSITE" id="PS50994"/>
    </source>
</evidence>
<organism evidence="7 9">
    <name type="scientific">Desulfofervidus auxilii</name>
    <dbReference type="NCBI Taxonomy" id="1621989"/>
    <lineage>
        <taxon>Bacteria</taxon>
        <taxon>Pseudomonadati</taxon>
        <taxon>Thermodesulfobacteriota</taxon>
        <taxon>Candidatus Desulfofervidia</taxon>
        <taxon>Candidatus Desulfofervidales</taxon>
        <taxon>Candidatus Desulfofervidaceae</taxon>
        <taxon>Candidatus Desulfofervidus</taxon>
    </lineage>
</organism>
<dbReference type="InterPro" id="IPR036397">
    <property type="entry name" value="RNaseH_sf"/>
</dbReference>
<keyword evidence="3" id="KW-0238">DNA-binding</keyword>
<dbReference type="Gene3D" id="1.10.10.60">
    <property type="entry name" value="Homeodomain-like"/>
    <property type="match status" value="1"/>
</dbReference>
<keyword evidence="4" id="KW-0233">DNA recombination</keyword>
<dbReference type="Proteomes" id="UP000070560">
    <property type="component" value="Chromosome"/>
</dbReference>
<evidence type="ECO:0000256" key="1">
    <source>
        <dbReference type="ARBA" id="ARBA00009277"/>
    </source>
</evidence>
<proteinExistence type="inferred from homology"/>
<dbReference type="PROSITE" id="PS50531">
    <property type="entry name" value="HTH_IS21"/>
    <property type="match status" value="1"/>
</dbReference>
<protein>
    <submittedName>
        <fullName evidence="7">Transposase for insertion sequence element IS21</fullName>
    </submittedName>
</protein>
<gene>
    <name evidence="7" type="ORF">HS1_000974</name>
    <name evidence="8" type="ORF">HS1_001050</name>
</gene>
<dbReference type="EMBL" id="CP013015">
    <property type="protein sequence ID" value="AMM40778.1"/>
    <property type="molecule type" value="Genomic_DNA"/>
</dbReference>
<dbReference type="PANTHER" id="PTHR35004:SF7">
    <property type="entry name" value="INTEGRASE PROTEIN"/>
    <property type="match status" value="1"/>
</dbReference>
<dbReference type="PANTHER" id="PTHR35004">
    <property type="entry name" value="TRANSPOSASE RV3428C-RELATED"/>
    <property type="match status" value="1"/>
</dbReference>
<evidence type="ECO:0000256" key="4">
    <source>
        <dbReference type="ARBA" id="ARBA00023172"/>
    </source>
</evidence>
<dbReference type="GO" id="GO:0006310">
    <property type="term" value="P:DNA recombination"/>
    <property type="evidence" value="ECO:0007669"/>
    <property type="project" value="UniProtKB-KW"/>
</dbReference>
<evidence type="ECO:0000313" key="8">
    <source>
        <dbReference type="EMBL" id="AMM40854.1"/>
    </source>
</evidence>
<dbReference type="EMBL" id="CP013015">
    <property type="protein sequence ID" value="AMM40854.1"/>
    <property type="molecule type" value="Genomic_DNA"/>
</dbReference>
<dbReference type="AlphaFoldDB" id="A0A7U4QK12"/>
<dbReference type="GO" id="GO:0015074">
    <property type="term" value="P:DNA integration"/>
    <property type="evidence" value="ECO:0007669"/>
    <property type="project" value="InterPro"/>
</dbReference>
<dbReference type="KEGG" id="daw:HS1_001050"/>
<dbReference type="KEGG" id="daw:HS1_000974"/>
<name>A0A7U4QK12_DESA2</name>
<dbReference type="GO" id="GO:0003677">
    <property type="term" value="F:DNA binding"/>
    <property type="evidence" value="ECO:0007669"/>
    <property type="project" value="UniProtKB-KW"/>
</dbReference>
<dbReference type="InterPro" id="IPR001584">
    <property type="entry name" value="Integrase_cat-core"/>
</dbReference>
<keyword evidence="2" id="KW-0815">Transposition</keyword>
<evidence type="ECO:0000256" key="3">
    <source>
        <dbReference type="ARBA" id="ARBA00023125"/>
    </source>
</evidence>